<sequence>MGQNLPFYTGFQSTGNRSQIPLAEAMRMISHARTTQRTLAAETSGNRLAEAMRGINSTRRREALHRTQNVVTNTNSNSVETRRVSNTSTTNSSSALNQHEQLPTYDSLQLPAYESPPPYCQ</sequence>
<dbReference type="EMBL" id="JASJQH010000030">
    <property type="protein sequence ID" value="KAK9768184.1"/>
    <property type="molecule type" value="Genomic_DNA"/>
</dbReference>
<accession>A0ABR2X345</accession>
<feature type="region of interest" description="Disordered" evidence="1">
    <location>
        <begin position="60"/>
        <end position="121"/>
    </location>
</feature>
<evidence type="ECO:0000313" key="2">
    <source>
        <dbReference type="EMBL" id="KAK9768184.1"/>
    </source>
</evidence>
<feature type="compositionally biased region" description="Polar residues" evidence="1">
    <location>
        <begin position="95"/>
        <end position="107"/>
    </location>
</feature>
<name>A0ABR2X345_9FUNG</name>
<organism evidence="2 3">
    <name type="scientific">Basidiobolus ranarum</name>
    <dbReference type="NCBI Taxonomy" id="34480"/>
    <lineage>
        <taxon>Eukaryota</taxon>
        <taxon>Fungi</taxon>
        <taxon>Fungi incertae sedis</taxon>
        <taxon>Zoopagomycota</taxon>
        <taxon>Entomophthoromycotina</taxon>
        <taxon>Basidiobolomycetes</taxon>
        <taxon>Basidiobolales</taxon>
        <taxon>Basidiobolaceae</taxon>
        <taxon>Basidiobolus</taxon>
    </lineage>
</organism>
<gene>
    <name evidence="2" type="ORF">K7432_001380</name>
</gene>
<evidence type="ECO:0000256" key="1">
    <source>
        <dbReference type="SAM" id="MobiDB-lite"/>
    </source>
</evidence>
<feature type="compositionally biased region" description="Low complexity" evidence="1">
    <location>
        <begin position="69"/>
        <end position="94"/>
    </location>
</feature>
<keyword evidence="3" id="KW-1185">Reference proteome</keyword>
<protein>
    <submittedName>
        <fullName evidence="2">Uncharacterized protein</fullName>
    </submittedName>
</protein>
<evidence type="ECO:0000313" key="3">
    <source>
        <dbReference type="Proteomes" id="UP001479436"/>
    </source>
</evidence>
<proteinExistence type="predicted"/>
<dbReference type="Proteomes" id="UP001479436">
    <property type="component" value="Unassembled WGS sequence"/>
</dbReference>
<comment type="caution">
    <text evidence="2">The sequence shown here is derived from an EMBL/GenBank/DDBJ whole genome shotgun (WGS) entry which is preliminary data.</text>
</comment>
<reference evidence="2 3" key="1">
    <citation type="submission" date="2023-04" db="EMBL/GenBank/DDBJ databases">
        <title>Genome of Basidiobolus ranarum AG-B5.</title>
        <authorList>
            <person name="Stajich J.E."/>
            <person name="Carter-House D."/>
            <person name="Gryganskyi A."/>
        </authorList>
    </citation>
    <scope>NUCLEOTIDE SEQUENCE [LARGE SCALE GENOMIC DNA]</scope>
    <source>
        <strain evidence="2 3">AG-B5</strain>
    </source>
</reference>